<feature type="region of interest" description="Disordered" evidence="1">
    <location>
        <begin position="84"/>
        <end position="103"/>
    </location>
</feature>
<sequence length="127" mass="14222">MHHSQAVQSGKVSCLVLSTVDFFKGKIFSPDDTKSIRVPYHPLYLRARNPKIVDFGKQTALGRKGNTYNRWAPVLCGDTIVIGARRPRPRPRPAPAPAQPSAVQSLITESMPDSLQWGMFRMPRTIH</sequence>
<evidence type="ECO:0000313" key="2">
    <source>
        <dbReference type="EMBL" id="GBP87707.1"/>
    </source>
</evidence>
<proteinExistence type="predicted"/>
<dbReference type="AlphaFoldDB" id="A0A4C1ZM70"/>
<keyword evidence="3" id="KW-1185">Reference proteome</keyword>
<reference evidence="2 3" key="1">
    <citation type="journal article" date="2019" name="Commun. Biol.">
        <title>The bagworm genome reveals a unique fibroin gene that provides high tensile strength.</title>
        <authorList>
            <person name="Kono N."/>
            <person name="Nakamura H."/>
            <person name="Ohtoshi R."/>
            <person name="Tomita M."/>
            <person name="Numata K."/>
            <person name="Arakawa K."/>
        </authorList>
    </citation>
    <scope>NUCLEOTIDE SEQUENCE [LARGE SCALE GENOMIC DNA]</scope>
</reference>
<accession>A0A4C1ZM70</accession>
<evidence type="ECO:0000256" key="1">
    <source>
        <dbReference type="SAM" id="MobiDB-lite"/>
    </source>
</evidence>
<gene>
    <name evidence="2" type="ORF">EVAR_61932_1</name>
</gene>
<dbReference type="EMBL" id="BGZK01001877">
    <property type="protein sequence ID" value="GBP87707.1"/>
    <property type="molecule type" value="Genomic_DNA"/>
</dbReference>
<evidence type="ECO:0000313" key="3">
    <source>
        <dbReference type="Proteomes" id="UP000299102"/>
    </source>
</evidence>
<name>A0A4C1ZM70_EUMVA</name>
<comment type="caution">
    <text evidence="2">The sequence shown here is derived from an EMBL/GenBank/DDBJ whole genome shotgun (WGS) entry which is preliminary data.</text>
</comment>
<protein>
    <submittedName>
        <fullName evidence="2">Uncharacterized protein</fullName>
    </submittedName>
</protein>
<dbReference type="Proteomes" id="UP000299102">
    <property type="component" value="Unassembled WGS sequence"/>
</dbReference>
<organism evidence="2 3">
    <name type="scientific">Eumeta variegata</name>
    <name type="common">Bagworm moth</name>
    <name type="synonym">Eumeta japonica</name>
    <dbReference type="NCBI Taxonomy" id="151549"/>
    <lineage>
        <taxon>Eukaryota</taxon>
        <taxon>Metazoa</taxon>
        <taxon>Ecdysozoa</taxon>
        <taxon>Arthropoda</taxon>
        <taxon>Hexapoda</taxon>
        <taxon>Insecta</taxon>
        <taxon>Pterygota</taxon>
        <taxon>Neoptera</taxon>
        <taxon>Endopterygota</taxon>
        <taxon>Lepidoptera</taxon>
        <taxon>Glossata</taxon>
        <taxon>Ditrysia</taxon>
        <taxon>Tineoidea</taxon>
        <taxon>Psychidae</taxon>
        <taxon>Oiketicinae</taxon>
        <taxon>Eumeta</taxon>
    </lineage>
</organism>